<sequence>PSRRRTSASPGYSRFVGMMKLLLPLLALGLAVAVVIWPNELQQATGFHLAYVSSDDGGNVELTMLRPRYLGTDARNRPFVVTAASATQGPLNQRLISLVQIQADMSMADGRWFTAMADHGIYHQQHQILRLEGAINLYSDQGYEFHAQITEIDLKSGKAVSALPVNGQGPFGRIRADRLEIEKFGQKLLFLGNVKMRILAQRRG</sequence>
<dbReference type="Pfam" id="PF06835">
    <property type="entry name" value="LptC"/>
    <property type="match status" value="1"/>
</dbReference>
<dbReference type="InterPro" id="IPR010664">
    <property type="entry name" value="LipoPS_assembly_LptC-rel"/>
</dbReference>
<dbReference type="EMBL" id="UINC01049353">
    <property type="protein sequence ID" value="SVB61031.1"/>
    <property type="molecule type" value="Genomic_DNA"/>
</dbReference>
<reference evidence="1" key="1">
    <citation type="submission" date="2018-05" db="EMBL/GenBank/DDBJ databases">
        <authorList>
            <person name="Lanie J.A."/>
            <person name="Ng W.-L."/>
            <person name="Kazmierczak K.M."/>
            <person name="Andrzejewski T.M."/>
            <person name="Davidsen T.M."/>
            <person name="Wayne K.J."/>
            <person name="Tettelin H."/>
            <person name="Glass J.I."/>
            <person name="Rusch D."/>
            <person name="Podicherti R."/>
            <person name="Tsui H.-C.T."/>
            <person name="Winkler M.E."/>
        </authorList>
    </citation>
    <scope>NUCLEOTIDE SEQUENCE</scope>
</reference>
<gene>
    <name evidence="1" type="ORF">METZ01_LOCUS213885</name>
</gene>
<organism evidence="1">
    <name type="scientific">marine metagenome</name>
    <dbReference type="NCBI Taxonomy" id="408172"/>
    <lineage>
        <taxon>unclassified sequences</taxon>
        <taxon>metagenomes</taxon>
        <taxon>ecological metagenomes</taxon>
    </lineage>
</organism>
<evidence type="ECO:0008006" key="2">
    <source>
        <dbReference type="Google" id="ProtNLM"/>
    </source>
</evidence>
<dbReference type="AlphaFoldDB" id="A0A382FGC5"/>
<protein>
    <recommendedName>
        <fullName evidence="2">LPS export ABC transporter periplasmic protein LptC</fullName>
    </recommendedName>
</protein>
<proteinExistence type="predicted"/>
<accession>A0A382FGC5</accession>
<name>A0A382FGC5_9ZZZZ</name>
<evidence type="ECO:0000313" key="1">
    <source>
        <dbReference type="EMBL" id="SVB61031.1"/>
    </source>
</evidence>
<feature type="non-terminal residue" evidence="1">
    <location>
        <position position="1"/>
    </location>
</feature>